<organism evidence="1 2">
    <name type="scientific">Plasmodium falciparum (isolate Palo Alto / Uganda)</name>
    <dbReference type="NCBI Taxonomy" id="57270"/>
    <lineage>
        <taxon>Eukaryota</taxon>
        <taxon>Sar</taxon>
        <taxon>Alveolata</taxon>
        <taxon>Apicomplexa</taxon>
        <taxon>Aconoidasida</taxon>
        <taxon>Haemosporida</taxon>
        <taxon>Plasmodiidae</taxon>
        <taxon>Plasmodium</taxon>
        <taxon>Plasmodium (Laverania)</taxon>
    </lineage>
</organism>
<accession>W4IXL2</accession>
<name>W4IXL2_PLAFP</name>
<evidence type="ECO:0000313" key="2">
    <source>
        <dbReference type="Proteomes" id="UP000019103"/>
    </source>
</evidence>
<protein>
    <submittedName>
        <fullName evidence="1">Uncharacterized protein</fullName>
    </submittedName>
</protein>
<evidence type="ECO:0000313" key="1">
    <source>
        <dbReference type="EMBL" id="ETW54768.1"/>
    </source>
</evidence>
<proteinExistence type="predicted"/>
<reference evidence="1 2" key="2">
    <citation type="submission" date="2013-02" db="EMBL/GenBank/DDBJ databases">
        <title>The Genome Sequence of Plasmodium falciparum Palo Alto/Uganda.</title>
        <authorList>
            <consortium name="The Broad Institute Genome Sequencing Platform"/>
            <consortium name="The Broad Institute Genome Sequencing Center for Infectious Disease"/>
            <person name="Neafsey D."/>
            <person name="Cheeseman I."/>
            <person name="Volkman S."/>
            <person name="Adams J."/>
            <person name="Walker B."/>
            <person name="Young S.K."/>
            <person name="Zeng Q."/>
            <person name="Gargeya S."/>
            <person name="Fitzgerald M."/>
            <person name="Haas B."/>
            <person name="Abouelleil A."/>
            <person name="Alvarado L."/>
            <person name="Arachchi H.M."/>
            <person name="Berlin A.M."/>
            <person name="Chapman S.B."/>
            <person name="Dewar J."/>
            <person name="Goldberg J."/>
            <person name="Griggs A."/>
            <person name="Gujja S."/>
            <person name="Hansen M."/>
            <person name="Howarth C."/>
            <person name="Imamovic A."/>
            <person name="Larimer J."/>
            <person name="McCowan C."/>
            <person name="Murphy C."/>
            <person name="Neiman D."/>
            <person name="Pearson M."/>
            <person name="Priest M."/>
            <person name="Roberts A."/>
            <person name="Saif S."/>
            <person name="Shea T."/>
            <person name="Sisk P."/>
            <person name="Sykes S."/>
            <person name="Wortman J."/>
            <person name="Nusbaum C."/>
            <person name="Birren B."/>
        </authorList>
    </citation>
    <scope>NUCLEOTIDE SEQUENCE [LARGE SCALE GENOMIC DNA]</scope>
    <source>
        <strain evidence="1 2">Palo Alto/Uganda</strain>
    </source>
</reference>
<dbReference type="EMBL" id="KI927383">
    <property type="protein sequence ID" value="ETW54768.1"/>
    <property type="molecule type" value="Genomic_DNA"/>
</dbReference>
<gene>
    <name evidence="1" type="ORF">PFUGPA_03370</name>
</gene>
<dbReference type="AlphaFoldDB" id="W4IXL2"/>
<sequence length="73" mass="8238">MLLLYQEIMETIISPVITLQQAPVVYTTTYRVVPQTVVYTFPNNIPVVKNIHVVPAQQLCLSYAYTSPVTVII</sequence>
<reference evidence="1 2" key="1">
    <citation type="submission" date="2013-02" db="EMBL/GenBank/DDBJ databases">
        <title>The Genome Annotation of Plasmodium falciparum Palo Alto/Uganda.</title>
        <authorList>
            <consortium name="The Broad Institute Genome Sequencing Platform"/>
            <consortium name="The Broad Institute Genome Sequencing Center for Infectious Disease"/>
            <person name="Neafsey D."/>
            <person name="Hoffman S."/>
            <person name="Volkman S."/>
            <person name="Rosenthal P."/>
            <person name="Walker B."/>
            <person name="Young S.K."/>
            <person name="Zeng Q."/>
            <person name="Gargeya S."/>
            <person name="Fitzgerald M."/>
            <person name="Haas B."/>
            <person name="Abouelleil A."/>
            <person name="Allen A.W."/>
            <person name="Alvarado L."/>
            <person name="Arachchi H.M."/>
            <person name="Berlin A.M."/>
            <person name="Chapman S.B."/>
            <person name="Gainer-Dewar J."/>
            <person name="Goldberg J."/>
            <person name="Griggs A."/>
            <person name="Gujja S."/>
            <person name="Hansen M."/>
            <person name="Howarth C."/>
            <person name="Imamovic A."/>
            <person name="Ireland A."/>
            <person name="Larimer J."/>
            <person name="McCowan C."/>
            <person name="Murphy C."/>
            <person name="Pearson M."/>
            <person name="Poon T.W."/>
            <person name="Priest M."/>
            <person name="Roberts A."/>
            <person name="Saif S."/>
            <person name="Shea T."/>
            <person name="Sisk P."/>
            <person name="Sykes S."/>
            <person name="Wortman J."/>
            <person name="Nusbaum C."/>
            <person name="Birren B."/>
        </authorList>
    </citation>
    <scope>NUCLEOTIDE SEQUENCE [LARGE SCALE GENOMIC DNA]</scope>
    <source>
        <strain evidence="1 2">Palo Alto/Uganda</strain>
    </source>
</reference>
<dbReference type="Proteomes" id="UP000019103">
    <property type="component" value="Unassembled WGS sequence"/>
</dbReference>
<dbReference type="OMA" id="VYTFPQS"/>
<dbReference type="OrthoDB" id="377621at2759"/>